<feature type="compositionally biased region" description="Polar residues" evidence="1">
    <location>
        <begin position="1"/>
        <end position="14"/>
    </location>
</feature>
<feature type="region of interest" description="Disordered" evidence="1">
    <location>
        <begin position="73"/>
        <end position="130"/>
    </location>
</feature>
<feature type="compositionally biased region" description="Basic residues" evidence="1">
    <location>
        <begin position="24"/>
        <end position="38"/>
    </location>
</feature>
<evidence type="ECO:0000313" key="3">
    <source>
        <dbReference type="EMBL" id="BCR86987.1"/>
    </source>
</evidence>
<gene>
    <name evidence="3" type="ORF">ACHE_30974A</name>
</gene>
<dbReference type="PANTHER" id="PTHR43433:SF10">
    <property type="entry name" value="AB HYDROLASE-1 DOMAIN-CONTAINING PROTEIN"/>
    <property type="match status" value="1"/>
</dbReference>
<dbReference type="AlphaFoldDB" id="A0A7R7ZN86"/>
<dbReference type="InterPro" id="IPR000073">
    <property type="entry name" value="AB_hydrolase_1"/>
</dbReference>
<feature type="compositionally biased region" description="Basic and acidic residues" evidence="1">
    <location>
        <begin position="223"/>
        <end position="234"/>
    </location>
</feature>
<dbReference type="InterPro" id="IPR050471">
    <property type="entry name" value="AB_hydrolase"/>
</dbReference>
<name>A0A7R7ZN86_ASPCH</name>
<feature type="compositionally biased region" description="Basic and acidic residues" evidence="1">
    <location>
        <begin position="117"/>
        <end position="130"/>
    </location>
</feature>
<feature type="region of interest" description="Disordered" evidence="1">
    <location>
        <begin position="142"/>
        <end position="168"/>
    </location>
</feature>
<sequence length="914" mass="99411">MDSFQHTPAPSTANGVPAQSALLARRRKSLPSRAHAARKSPSTVDPASPEVISSLISSLSTISVPVQSHFDNVPPIDPDIPSAPSFFQTEFSIPDPPPSSSSNGPGFGVTYGAQKSPGERPESPYLHPDDAADAPVVRMARAQPSPKVKATFDPPASPIRPTSKGSYTSTRKAYEGAAFGIISAEPPPPPISAAPSIASSSSEGRRSLKDALGLLRKTSRGSINDKERKADQVRKTTSYSDTMKYNVPRNRASIRSMYSMVDAAERPVSVGMEARTMYAVSAPPSRDNQSLQILKEPAPGGIGSGRTIPARESSLRNSFSPSSKYHRSTRHRRYSSVGSKDAKADKIELEADNNEAEQVTKRIQQLKDQQQKIKSELETDNTPAKATRAATETPVEPPVPSQKPSEVRQEASSPAKTIAVVDESAPAPAVLTGKSRTMPSTGTPLLSMTDQPQSKSIRESLDKLDQVDKLRHRQSLEPTTPTKRHKRSPSGPTSPARVSVAVDRPSSVDSVDVAVSDYVSSPKLTQRIPHPTTGRMIAFSEVGDPKGHVVLCCLGMGLTRYLMAFYDELARTLKLRLITLDRPGVGESEPYMDETGTPLGWPDDVAIVCNHLRVTKFSLLAHSAGAIYALATALRIPQHIRGRVHLLAPWIPPSQLSSIGSHKEPVPANAVPYSQRILRALPTSILRVANSSFMSATSASITSSLPKSPRRTRYRTTMKETSNNAAPAKANAPQRTQSKIRQQGYELEALENMMPGASYQPTLNANIGEADREATMTEERERQIDYDNRLTHKIWELATMNANPAIDLLICLERNRSIGFRYVDITRAVVIHHGSKDTRVPVDNVRWLGKTMRRCEVRILEDEGHGLMASAAVMGNVLMEIAKEWEDWMILVQGKRKATTAAAAAARSGIAQRV</sequence>
<proteinExistence type="predicted"/>
<feature type="compositionally biased region" description="Polar residues" evidence="1">
    <location>
        <begin position="434"/>
        <end position="455"/>
    </location>
</feature>
<dbReference type="KEGG" id="ache:ACHE_30974A"/>
<feature type="region of interest" description="Disordered" evidence="1">
    <location>
        <begin position="181"/>
        <end position="244"/>
    </location>
</feature>
<feature type="region of interest" description="Disordered" evidence="1">
    <location>
        <begin position="281"/>
        <end position="505"/>
    </location>
</feature>
<dbReference type="SUPFAM" id="SSF53474">
    <property type="entry name" value="alpha/beta-Hydrolases"/>
    <property type="match status" value="1"/>
</dbReference>
<protein>
    <recommendedName>
        <fullName evidence="2">AB hydrolase-1 domain-containing protein</fullName>
    </recommendedName>
</protein>
<feature type="compositionally biased region" description="Basic and acidic residues" evidence="1">
    <location>
        <begin position="456"/>
        <end position="469"/>
    </location>
</feature>
<evidence type="ECO:0000259" key="2">
    <source>
        <dbReference type="Pfam" id="PF00561"/>
    </source>
</evidence>
<dbReference type="RefSeq" id="XP_043135509.1">
    <property type="nucleotide sequence ID" value="XM_043277651.1"/>
</dbReference>
<feature type="compositionally biased region" description="Basic and acidic residues" evidence="1">
    <location>
        <begin position="340"/>
        <end position="349"/>
    </location>
</feature>
<reference evidence="3" key="2">
    <citation type="submission" date="2021-02" db="EMBL/GenBank/DDBJ databases">
        <title>Aspergillus chevalieri M1 genome sequence.</title>
        <authorList>
            <person name="Kadooka C."/>
            <person name="Mori K."/>
            <person name="Futagami T."/>
        </authorList>
    </citation>
    <scope>NUCLEOTIDE SEQUENCE</scope>
    <source>
        <strain evidence="3">M1</strain>
    </source>
</reference>
<organism evidence="3 4">
    <name type="scientific">Aspergillus chevalieri</name>
    <name type="common">Eurotium chevalieri</name>
    <dbReference type="NCBI Taxonomy" id="182096"/>
    <lineage>
        <taxon>Eukaryota</taxon>
        <taxon>Fungi</taxon>
        <taxon>Dikarya</taxon>
        <taxon>Ascomycota</taxon>
        <taxon>Pezizomycotina</taxon>
        <taxon>Eurotiomycetes</taxon>
        <taxon>Eurotiomycetidae</taxon>
        <taxon>Eurotiales</taxon>
        <taxon>Aspergillaceae</taxon>
        <taxon>Aspergillus</taxon>
        <taxon>Aspergillus subgen. Aspergillus</taxon>
    </lineage>
</organism>
<feature type="compositionally biased region" description="Basic residues" evidence="1">
    <location>
        <begin position="324"/>
        <end position="334"/>
    </location>
</feature>
<reference evidence="3" key="1">
    <citation type="submission" date="2021-01" db="EMBL/GenBank/DDBJ databases">
        <authorList>
            <consortium name="Aspergillus chevalieri M1 genome sequencing consortium"/>
            <person name="Kazuki M."/>
            <person name="Futagami T."/>
        </authorList>
    </citation>
    <scope>NUCLEOTIDE SEQUENCE</scope>
    <source>
        <strain evidence="3">M1</strain>
    </source>
</reference>
<dbReference type="InterPro" id="IPR029058">
    <property type="entry name" value="AB_hydrolase_fold"/>
</dbReference>
<accession>A0A7R7ZN86</accession>
<evidence type="ECO:0000256" key="1">
    <source>
        <dbReference type="SAM" id="MobiDB-lite"/>
    </source>
</evidence>
<dbReference type="PANTHER" id="PTHR43433">
    <property type="entry name" value="HYDROLASE, ALPHA/BETA FOLD FAMILY PROTEIN"/>
    <property type="match status" value="1"/>
</dbReference>
<keyword evidence="4" id="KW-1185">Reference proteome</keyword>
<dbReference type="Proteomes" id="UP000637239">
    <property type="component" value="Chromosome 3"/>
</dbReference>
<feature type="compositionally biased region" description="Low complexity" evidence="1">
    <location>
        <begin position="193"/>
        <end position="202"/>
    </location>
</feature>
<dbReference type="Gene3D" id="3.40.50.1820">
    <property type="entry name" value="alpha/beta hydrolase"/>
    <property type="match status" value="1"/>
</dbReference>
<evidence type="ECO:0000313" key="4">
    <source>
        <dbReference type="Proteomes" id="UP000637239"/>
    </source>
</evidence>
<dbReference type="GeneID" id="66981346"/>
<dbReference type="Pfam" id="PF00561">
    <property type="entry name" value="Abhydrolase_1"/>
    <property type="match status" value="1"/>
</dbReference>
<feature type="domain" description="AB hydrolase-1" evidence="2">
    <location>
        <begin position="549"/>
        <end position="656"/>
    </location>
</feature>
<dbReference type="EMBL" id="AP024418">
    <property type="protein sequence ID" value="BCR86987.1"/>
    <property type="molecule type" value="Genomic_DNA"/>
</dbReference>
<feature type="region of interest" description="Disordered" evidence="1">
    <location>
        <begin position="1"/>
        <end position="48"/>
    </location>
</feature>